<dbReference type="Pfam" id="PF13456">
    <property type="entry name" value="RVT_3"/>
    <property type="match status" value="1"/>
</dbReference>
<accession>A0A1G2G7B6</accession>
<dbReference type="InterPro" id="IPR012337">
    <property type="entry name" value="RNaseH-like_sf"/>
</dbReference>
<dbReference type="PROSITE" id="PS50879">
    <property type="entry name" value="RNASE_H_1"/>
    <property type="match status" value="1"/>
</dbReference>
<dbReference type="InterPro" id="IPR002156">
    <property type="entry name" value="RNaseH_domain"/>
</dbReference>
<sequence length="149" mass="16804">MHSEEKKVIIYTDGGSRGNPGPAAFGYVIKDASGNLLKQYGEAMGKATNNEAEYQAVIAALKKTKQMLGKEKLKHTYIEVRMDSELAVRQLSGVYKIENERLQPLFMEMWNLRVELGGKVSFIHVPREQNKEADRMVNEALDAEQKGLF</sequence>
<dbReference type="STRING" id="1802117.A3J54_02520"/>
<dbReference type="InterPro" id="IPR036397">
    <property type="entry name" value="RNaseH_sf"/>
</dbReference>
<reference evidence="2 3" key="1">
    <citation type="journal article" date="2016" name="Nat. Commun.">
        <title>Thousands of microbial genomes shed light on interconnected biogeochemical processes in an aquifer system.</title>
        <authorList>
            <person name="Anantharaman K."/>
            <person name="Brown C.T."/>
            <person name="Hug L.A."/>
            <person name="Sharon I."/>
            <person name="Castelle C.J."/>
            <person name="Probst A.J."/>
            <person name="Thomas B.C."/>
            <person name="Singh A."/>
            <person name="Wilkins M.J."/>
            <person name="Karaoz U."/>
            <person name="Brodie E.L."/>
            <person name="Williams K.H."/>
            <person name="Hubbard S.S."/>
            <person name="Banfield J.F."/>
        </authorList>
    </citation>
    <scope>NUCLEOTIDE SEQUENCE [LARGE SCALE GENOMIC DNA]</scope>
</reference>
<protein>
    <recommendedName>
        <fullName evidence="1">RNase H type-1 domain-containing protein</fullName>
    </recommendedName>
</protein>
<name>A0A1G2G7B6_9BACT</name>
<evidence type="ECO:0000313" key="3">
    <source>
        <dbReference type="Proteomes" id="UP000176576"/>
    </source>
</evidence>
<dbReference type="GO" id="GO:0004523">
    <property type="term" value="F:RNA-DNA hybrid ribonuclease activity"/>
    <property type="evidence" value="ECO:0007669"/>
    <property type="project" value="InterPro"/>
</dbReference>
<organism evidence="2 3">
    <name type="scientific">Candidatus Ryanbacteria bacterium RIFCSPHIGHO2_02_FULL_45_13b</name>
    <dbReference type="NCBI Taxonomy" id="1802117"/>
    <lineage>
        <taxon>Bacteria</taxon>
        <taxon>Candidatus Ryaniibacteriota</taxon>
    </lineage>
</organism>
<dbReference type="GO" id="GO:0003676">
    <property type="term" value="F:nucleic acid binding"/>
    <property type="evidence" value="ECO:0007669"/>
    <property type="project" value="InterPro"/>
</dbReference>
<dbReference type="PANTHER" id="PTHR46387:SF2">
    <property type="entry name" value="RIBONUCLEASE HI"/>
    <property type="match status" value="1"/>
</dbReference>
<proteinExistence type="predicted"/>
<comment type="caution">
    <text evidence="2">The sequence shown here is derived from an EMBL/GenBank/DDBJ whole genome shotgun (WGS) entry which is preliminary data.</text>
</comment>
<dbReference type="PANTHER" id="PTHR46387">
    <property type="entry name" value="POLYNUCLEOTIDYL TRANSFERASE, RIBONUCLEASE H-LIKE SUPERFAMILY PROTEIN"/>
    <property type="match status" value="1"/>
</dbReference>
<dbReference type="SUPFAM" id="SSF53098">
    <property type="entry name" value="Ribonuclease H-like"/>
    <property type="match status" value="1"/>
</dbReference>
<dbReference type="CDD" id="cd09279">
    <property type="entry name" value="RNase_HI_like"/>
    <property type="match status" value="1"/>
</dbReference>
<feature type="domain" description="RNase H type-1" evidence="1">
    <location>
        <begin position="4"/>
        <end position="142"/>
    </location>
</feature>
<dbReference type="Gene3D" id="3.30.420.10">
    <property type="entry name" value="Ribonuclease H-like superfamily/Ribonuclease H"/>
    <property type="match status" value="1"/>
</dbReference>
<dbReference type="Proteomes" id="UP000176576">
    <property type="component" value="Unassembled WGS sequence"/>
</dbReference>
<gene>
    <name evidence="2" type="ORF">A3J54_02520</name>
</gene>
<evidence type="ECO:0000259" key="1">
    <source>
        <dbReference type="PROSITE" id="PS50879"/>
    </source>
</evidence>
<evidence type="ECO:0000313" key="2">
    <source>
        <dbReference type="EMBL" id="OGZ46077.1"/>
    </source>
</evidence>
<dbReference type="EMBL" id="MHNN01000015">
    <property type="protein sequence ID" value="OGZ46077.1"/>
    <property type="molecule type" value="Genomic_DNA"/>
</dbReference>
<dbReference type="AlphaFoldDB" id="A0A1G2G7B6"/>